<reference evidence="1 2" key="1">
    <citation type="journal article" date="2023" name="Sci. Data">
        <title>Genome assembly of the Korean intertidal mud-creeper Batillaria attramentaria.</title>
        <authorList>
            <person name="Patra A.K."/>
            <person name="Ho P.T."/>
            <person name="Jun S."/>
            <person name="Lee S.J."/>
            <person name="Kim Y."/>
            <person name="Won Y.J."/>
        </authorList>
    </citation>
    <scope>NUCLEOTIDE SEQUENCE [LARGE SCALE GENOMIC DNA]</scope>
    <source>
        <strain evidence="1">Wonlab-2016</strain>
    </source>
</reference>
<gene>
    <name evidence="1" type="ORF">BaRGS_00017970</name>
</gene>
<sequence>LNLPFPLPNIQLFYTNHQSRAGVQRNKITGNSRSGDDWLRLKFLFMLATEVILEIKMKVDASLVTSRHRQELSEWGYTVVEGVLSPEFCDSAVQQYQDWIKNNFPEGTFPTTKKSLVRSTYRLGHSATSWEVRLACKPAFTELWRTDRLLTSFDSVAIGRPPEQGCEQFRSRETSWLHIDQIAGPQGLHVYQGAVYLEHAAEDDWTFEVLEGSHKFFDEFWDEHPEERETSMTKGEGSSKFTPEMIEWWNKRGCQSRYVAVPKGGLVLWDSRTVHANANPVKGRANPDRWRWVLIVSMWPASLVNQQGIEARQQAYNTMTQTCHDLRAKVSESLELPPARPLTELPEVARSLDARRLAGVEPYPTGDCLDYQYTPMDRRTS</sequence>
<comment type="caution">
    <text evidence="1">The sequence shown here is derived from an EMBL/GenBank/DDBJ whole genome shotgun (WGS) entry which is preliminary data.</text>
</comment>
<dbReference type="Gene3D" id="2.60.120.620">
    <property type="entry name" value="q2cbj1_9rhob like domain"/>
    <property type="match status" value="1"/>
</dbReference>
<dbReference type="SUPFAM" id="SSF51197">
    <property type="entry name" value="Clavaminate synthase-like"/>
    <property type="match status" value="1"/>
</dbReference>
<proteinExistence type="predicted"/>
<accession>A0ABD0KUG3</accession>
<dbReference type="PANTHER" id="PTHR31630:SF10">
    <property type="entry name" value="PHYTANOYL-COA DIOXYGENASE"/>
    <property type="match status" value="1"/>
</dbReference>
<evidence type="ECO:0000313" key="1">
    <source>
        <dbReference type="EMBL" id="KAK7490741.1"/>
    </source>
</evidence>
<dbReference type="InterPro" id="IPR008775">
    <property type="entry name" value="Phytyl_CoA_dOase-like"/>
</dbReference>
<evidence type="ECO:0000313" key="2">
    <source>
        <dbReference type="Proteomes" id="UP001519460"/>
    </source>
</evidence>
<dbReference type="AlphaFoldDB" id="A0ABD0KUG3"/>
<dbReference type="Proteomes" id="UP001519460">
    <property type="component" value="Unassembled WGS sequence"/>
</dbReference>
<feature type="non-terminal residue" evidence="1">
    <location>
        <position position="1"/>
    </location>
</feature>
<name>A0ABD0KUG3_9CAEN</name>
<organism evidence="1 2">
    <name type="scientific">Batillaria attramentaria</name>
    <dbReference type="NCBI Taxonomy" id="370345"/>
    <lineage>
        <taxon>Eukaryota</taxon>
        <taxon>Metazoa</taxon>
        <taxon>Spiralia</taxon>
        <taxon>Lophotrochozoa</taxon>
        <taxon>Mollusca</taxon>
        <taxon>Gastropoda</taxon>
        <taxon>Caenogastropoda</taxon>
        <taxon>Sorbeoconcha</taxon>
        <taxon>Cerithioidea</taxon>
        <taxon>Batillariidae</taxon>
        <taxon>Batillaria</taxon>
    </lineage>
</organism>
<dbReference type="PANTHER" id="PTHR31630">
    <property type="entry name" value="PHYTANOYL-COA DIOXYGENASE-RELATED-RELATED"/>
    <property type="match status" value="1"/>
</dbReference>
<keyword evidence="2" id="KW-1185">Reference proteome</keyword>
<protein>
    <recommendedName>
        <fullName evidence="3">Phytanoyl-CoA dioxygenase</fullName>
    </recommendedName>
</protein>
<dbReference type="EMBL" id="JACVVK020000123">
    <property type="protein sequence ID" value="KAK7490741.1"/>
    <property type="molecule type" value="Genomic_DNA"/>
</dbReference>
<dbReference type="Pfam" id="PF05721">
    <property type="entry name" value="PhyH"/>
    <property type="match status" value="1"/>
</dbReference>
<evidence type="ECO:0008006" key="3">
    <source>
        <dbReference type="Google" id="ProtNLM"/>
    </source>
</evidence>